<dbReference type="Gene3D" id="2.40.50.100">
    <property type="match status" value="1"/>
</dbReference>
<dbReference type="Pfam" id="PF25954">
    <property type="entry name" value="Beta-barrel_RND_2"/>
    <property type="match status" value="1"/>
</dbReference>
<keyword evidence="9" id="KW-1185">Reference proteome</keyword>
<dbReference type="InterPro" id="IPR051909">
    <property type="entry name" value="MFP_Cation_Efflux"/>
</dbReference>
<keyword evidence="4" id="KW-0812">Transmembrane</keyword>
<name>A0A518H0G0_9BACT</name>
<feature type="region of interest" description="Disordered" evidence="3">
    <location>
        <begin position="39"/>
        <end position="61"/>
    </location>
</feature>
<dbReference type="AlphaFoldDB" id="A0A518H0G0"/>
<evidence type="ECO:0000313" key="8">
    <source>
        <dbReference type="EMBL" id="QDV34319.1"/>
    </source>
</evidence>
<dbReference type="InterPro" id="IPR058792">
    <property type="entry name" value="Beta-barrel_RND_2"/>
</dbReference>
<dbReference type="GO" id="GO:0030288">
    <property type="term" value="C:outer membrane-bounded periplasmic space"/>
    <property type="evidence" value="ECO:0007669"/>
    <property type="project" value="TreeGrafter"/>
</dbReference>
<dbReference type="Proteomes" id="UP000317835">
    <property type="component" value="Chromosome"/>
</dbReference>
<dbReference type="Gene3D" id="2.40.420.20">
    <property type="match status" value="1"/>
</dbReference>
<keyword evidence="2" id="KW-0813">Transport</keyword>
<dbReference type="Pfam" id="PF25973">
    <property type="entry name" value="BSH_CzcB"/>
    <property type="match status" value="1"/>
</dbReference>
<evidence type="ECO:0000259" key="6">
    <source>
        <dbReference type="Pfam" id="PF25973"/>
    </source>
</evidence>
<dbReference type="SUPFAM" id="SSF111369">
    <property type="entry name" value="HlyD-like secretion proteins"/>
    <property type="match status" value="1"/>
</dbReference>
<evidence type="ECO:0000256" key="4">
    <source>
        <dbReference type="SAM" id="Phobius"/>
    </source>
</evidence>
<feature type="compositionally biased region" description="Basic and acidic residues" evidence="3">
    <location>
        <begin position="325"/>
        <end position="337"/>
    </location>
</feature>
<dbReference type="EMBL" id="CP036426">
    <property type="protein sequence ID" value="QDV34319.1"/>
    <property type="molecule type" value="Genomic_DNA"/>
</dbReference>
<sequence length="573" mass="63023">MNTFDRRLPARRVAVVSGAVAALLVVGFLLMAWGPWSGGPEGGSGEGEESAGEQETSPQRAGVIAVTGERQRALGIRTAEVRTGVVSQVFDAPGQIVPDEARHAYITPRAPGVVRSVSVQIGQQVEEGQLLAQVDSQEVADARLHLIDALQQLEIARARLNWQQTIYENALDMIEALERDTPPEEIQEAFADRPVGETRERLMQAYAQLYLSGYEEDLYENLKDRDAVAPARYRVEQAEFEKDQAIFRGLMDRMAYEVTLDYTLARQRLREARTAVKVELETLRVLNASPDEILRRFESGELTRDTPEGTAEATLRQAAEAATDPSREVEQLRREQGETPVSTYDIRAPFSGTVLERGRIVPGVVIDGQEQLFTMADLHEVWVEAHVHEGDFFLLQQAEGGTIAFTTAAYPGRVFEGRVLYTGDLVDEKSRTIRMIAQADNPDRLLKPGMFVEIRVRAEDPQELPLAPSSAILTEGDERLVFVQTGPERFERRAIRTGRRDEQEDVVAVLEGLDEGDRVVVHGAFELKAEMIAEGESRTSVLGREGGEAGPGAPTGPDRGGRTDDGGGPGAGD</sequence>
<dbReference type="InterPro" id="IPR006143">
    <property type="entry name" value="RND_pump_MFP"/>
</dbReference>
<dbReference type="InterPro" id="IPR058649">
    <property type="entry name" value="CzcB_C"/>
</dbReference>
<gene>
    <name evidence="8" type="primary">czcB_4</name>
    <name evidence="8" type="ORF">ElP_22040</name>
</gene>
<evidence type="ECO:0000259" key="5">
    <source>
        <dbReference type="Pfam" id="PF25954"/>
    </source>
</evidence>
<feature type="transmembrane region" description="Helical" evidence="4">
    <location>
        <begin position="12"/>
        <end position="36"/>
    </location>
</feature>
<evidence type="ECO:0000259" key="7">
    <source>
        <dbReference type="Pfam" id="PF25975"/>
    </source>
</evidence>
<dbReference type="InterPro" id="IPR058647">
    <property type="entry name" value="BSH_CzcB-like"/>
</dbReference>
<keyword evidence="4" id="KW-1133">Transmembrane helix</keyword>
<reference evidence="8 9" key="1">
    <citation type="submission" date="2019-02" db="EMBL/GenBank/DDBJ databases">
        <title>Deep-cultivation of Planctomycetes and their phenomic and genomic characterization uncovers novel biology.</title>
        <authorList>
            <person name="Wiegand S."/>
            <person name="Jogler M."/>
            <person name="Boedeker C."/>
            <person name="Pinto D."/>
            <person name="Vollmers J."/>
            <person name="Rivas-Marin E."/>
            <person name="Kohn T."/>
            <person name="Peeters S.H."/>
            <person name="Heuer A."/>
            <person name="Rast P."/>
            <person name="Oberbeckmann S."/>
            <person name="Bunk B."/>
            <person name="Jeske O."/>
            <person name="Meyerdierks A."/>
            <person name="Storesund J.E."/>
            <person name="Kallscheuer N."/>
            <person name="Luecker S."/>
            <person name="Lage O.M."/>
            <person name="Pohl T."/>
            <person name="Merkel B.J."/>
            <person name="Hornburger P."/>
            <person name="Mueller R.-W."/>
            <person name="Bruemmer F."/>
            <person name="Labrenz M."/>
            <person name="Spormann A.M."/>
            <person name="Op den Camp H."/>
            <person name="Overmann J."/>
            <person name="Amann R."/>
            <person name="Jetten M.S.M."/>
            <person name="Mascher T."/>
            <person name="Medema M.H."/>
            <person name="Devos D.P."/>
            <person name="Kaster A.-K."/>
            <person name="Ovreas L."/>
            <person name="Rohde M."/>
            <person name="Galperin M.Y."/>
            <person name="Jogler C."/>
        </authorList>
    </citation>
    <scope>NUCLEOTIDE SEQUENCE [LARGE SCALE GENOMIC DNA]</scope>
    <source>
        <strain evidence="8 9">ElP</strain>
    </source>
</reference>
<accession>A0A518H0G0</accession>
<dbReference type="PANTHER" id="PTHR30097:SF4">
    <property type="entry name" value="SLR6042 PROTEIN"/>
    <property type="match status" value="1"/>
</dbReference>
<organism evidence="8 9">
    <name type="scientific">Tautonia plasticadhaerens</name>
    <dbReference type="NCBI Taxonomy" id="2527974"/>
    <lineage>
        <taxon>Bacteria</taxon>
        <taxon>Pseudomonadati</taxon>
        <taxon>Planctomycetota</taxon>
        <taxon>Planctomycetia</taxon>
        <taxon>Isosphaerales</taxon>
        <taxon>Isosphaeraceae</taxon>
        <taxon>Tautonia</taxon>
    </lineage>
</organism>
<proteinExistence type="inferred from homology"/>
<dbReference type="Pfam" id="PF25975">
    <property type="entry name" value="CzcB_C"/>
    <property type="match status" value="1"/>
</dbReference>
<feature type="region of interest" description="Disordered" evidence="3">
    <location>
        <begin position="318"/>
        <end position="338"/>
    </location>
</feature>
<dbReference type="KEGG" id="tpla:ElP_22040"/>
<dbReference type="GO" id="GO:0022857">
    <property type="term" value="F:transmembrane transporter activity"/>
    <property type="evidence" value="ECO:0007669"/>
    <property type="project" value="InterPro"/>
</dbReference>
<keyword evidence="4" id="KW-0472">Membrane</keyword>
<dbReference type="GO" id="GO:0015679">
    <property type="term" value="P:plasma membrane copper ion transport"/>
    <property type="evidence" value="ECO:0007669"/>
    <property type="project" value="TreeGrafter"/>
</dbReference>
<evidence type="ECO:0000256" key="2">
    <source>
        <dbReference type="ARBA" id="ARBA00022448"/>
    </source>
</evidence>
<dbReference type="OrthoDB" id="9806939at2"/>
<dbReference type="RefSeq" id="WP_145269130.1">
    <property type="nucleotide sequence ID" value="NZ_CP036426.1"/>
</dbReference>
<dbReference type="FunFam" id="2.40.30.170:FF:000010">
    <property type="entry name" value="Efflux RND transporter periplasmic adaptor subunit"/>
    <property type="match status" value="1"/>
</dbReference>
<evidence type="ECO:0000313" key="9">
    <source>
        <dbReference type="Proteomes" id="UP000317835"/>
    </source>
</evidence>
<comment type="similarity">
    <text evidence="1">Belongs to the membrane fusion protein (MFP) (TC 8.A.1) family.</text>
</comment>
<dbReference type="Gene3D" id="2.40.30.170">
    <property type="match status" value="1"/>
</dbReference>
<dbReference type="PANTHER" id="PTHR30097">
    <property type="entry name" value="CATION EFFLUX SYSTEM PROTEIN CUSB"/>
    <property type="match status" value="1"/>
</dbReference>
<dbReference type="GO" id="GO:0046914">
    <property type="term" value="F:transition metal ion binding"/>
    <property type="evidence" value="ECO:0007669"/>
    <property type="project" value="TreeGrafter"/>
</dbReference>
<protein>
    <submittedName>
        <fullName evidence="8">Cobalt-zinc-cadmium resistance protein CzcB</fullName>
    </submittedName>
</protein>
<evidence type="ECO:0000256" key="3">
    <source>
        <dbReference type="SAM" id="MobiDB-lite"/>
    </source>
</evidence>
<dbReference type="GO" id="GO:0060003">
    <property type="term" value="P:copper ion export"/>
    <property type="evidence" value="ECO:0007669"/>
    <property type="project" value="TreeGrafter"/>
</dbReference>
<feature type="domain" description="CzcB-like barrel-sandwich hybrid" evidence="6">
    <location>
        <begin position="103"/>
        <end position="377"/>
    </location>
</feature>
<feature type="domain" description="CzcB-like C-terminal circularly permuted SH3-like" evidence="7">
    <location>
        <begin position="468"/>
        <end position="528"/>
    </location>
</feature>
<feature type="region of interest" description="Disordered" evidence="3">
    <location>
        <begin position="535"/>
        <end position="573"/>
    </location>
</feature>
<dbReference type="NCBIfam" id="TIGR01730">
    <property type="entry name" value="RND_mfp"/>
    <property type="match status" value="1"/>
</dbReference>
<feature type="domain" description="CusB-like beta-barrel" evidence="5">
    <location>
        <begin position="380"/>
        <end position="459"/>
    </location>
</feature>
<evidence type="ECO:0000256" key="1">
    <source>
        <dbReference type="ARBA" id="ARBA00009477"/>
    </source>
</evidence>
<dbReference type="GO" id="GO:0016020">
    <property type="term" value="C:membrane"/>
    <property type="evidence" value="ECO:0007669"/>
    <property type="project" value="InterPro"/>
</dbReference>